<dbReference type="Pfam" id="PF10551">
    <property type="entry name" value="MULE"/>
    <property type="match status" value="1"/>
</dbReference>
<dbReference type="InterPro" id="IPR004330">
    <property type="entry name" value="FAR1_DNA_bnd_dom"/>
</dbReference>
<reference evidence="3 4" key="1">
    <citation type="journal article" date="2022" name="Cell">
        <title>Repeat-based holocentromeres influence genome architecture and karyotype evolution.</title>
        <authorList>
            <person name="Hofstatter P.G."/>
            <person name="Thangavel G."/>
            <person name="Lux T."/>
            <person name="Neumann P."/>
            <person name="Vondrak T."/>
            <person name="Novak P."/>
            <person name="Zhang M."/>
            <person name="Costa L."/>
            <person name="Castellani M."/>
            <person name="Scott A."/>
            <person name="Toegelov H."/>
            <person name="Fuchs J."/>
            <person name="Mata-Sucre Y."/>
            <person name="Dias Y."/>
            <person name="Vanzela A.L.L."/>
            <person name="Huettel B."/>
            <person name="Almeida C.C.S."/>
            <person name="Simkova H."/>
            <person name="Souza G."/>
            <person name="Pedrosa-Harand A."/>
            <person name="Macas J."/>
            <person name="Mayer K.F.X."/>
            <person name="Houben A."/>
            <person name="Marques A."/>
        </authorList>
    </citation>
    <scope>NUCLEOTIDE SEQUENCE [LARGE SCALE GENOMIC DNA]</scope>
    <source>
        <strain evidence="3">RhyTen1mFocal</strain>
    </source>
</reference>
<name>A0AAD5ZRZ8_9POAL</name>
<organism evidence="3 4">
    <name type="scientific">Rhynchospora tenuis</name>
    <dbReference type="NCBI Taxonomy" id="198213"/>
    <lineage>
        <taxon>Eukaryota</taxon>
        <taxon>Viridiplantae</taxon>
        <taxon>Streptophyta</taxon>
        <taxon>Embryophyta</taxon>
        <taxon>Tracheophyta</taxon>
        <taxon>Spermatophyta</taxon>
        <taxon>Magnoliopsida</taxon>
        <taxon>Liliopsida</taxon>
        <taxon>Poales</taxon>
        <taxon>Cyperaceae</taxon>
        <taxon>Cyperoideae</taxon>
        <taxon>Rhynchosporeae</taxon>
        <taxon>Rhynchospora</taxon>
    </lineage>
</organism>
<dbReference type="PANTHER" id="PTHR47718:SF2">
    <property type="entry name" value="PROTEIN FAR1-RELATED SEQUENCE 5-LIKE"/>
    <property type="match status" value="1"/>
</dbReference>
<dbReference type="AlphaFoldDB" id="A0AAD5ZRZ8"/>
<proteinExistence type="predicted"/>
<gene>
    <name evidence="3" type="ORF">LUZ61_006712</name>
</gene>
<evidence type="ECO:0000313" key="3">
    <source>
        <dbReference type="EMBL" id="KAJ3703007.1"/>
    </source>
</evidence>
<evidence type="ECO:0000313" key="4">
    <source>
        <dbReference type="Proteomes" id="UP001210211"/>
    </source>
</evidence>
<evidence type="ECO:0000259" key="1">
    <source>
        <dbReference type="Pfam" id="PF03101"/>
    </source>
</evidence>
<dbReference type="Pfam" id="PF03101">
    <property type="entry name" value="FAR1"/>
    <property type="match status" value="1"/>
</dbReference>
<protein>
    <recommendedName>
        <fullName evidence="5">Protein FAR1-RELATED SEQUENCE</fullName>
    </recommendedName>
</protein>
<feature type="domain" description="MULE transposase" evidence="2">
    <location>
        <begin position="238"/>
        <end position="332"/>
    </location>
</feature>
<feature type="domain" description="FAR1" evidence="1">
    <location>
        <begin position="31"/>
        <end position="117"/>
    </location>
</feature>
<dbReference type="InterPro" id="IPR018289">
    <property type="entry name" value="MULE_transposase_dom"/>
</dbReference>
<dbReference type="EMBL" id="JAMRDG010000001">
    <property type="protein sequence ID" value="KAJ3703007.1"/>
    <property type="molecule type" value="Genomic_DNA"/>
</dbReference>
<keyword evidence="4" id="KW-1185">Reference proteome</keyword>
<comment type="caution">
    <text evidence="3">The sequence shown here is derived from an EMBL/GenBank/DDBJ whole genome shotgun (WGS) entry which is preliminary data.</text>
</comment>
<dbReference type="Proteomes" id="UP001210211">
    <property type="component" value="Unassembled WGS sequence"/>
</dbReference>
<sequence>MKDMEEHEDDFVPSLGMEYETLDEAWLDWSVYGGRNGFRVRKGKGNKTKKDDANTSKVFFCSCEGKREIDKQDHLMKKPRAETRTGCQARLLLKLDRGTNKYKVAEFVKEHNHPLQPPEACYLLASERKVSEIACFDIQVAASFGIKPKDAYGLHSMQHGGIRGLGYTYVDHKNCLRDQRKQAMQHGATITMMKYFANRSMEDLSFKHFEDIFDEGEISNVVWMDAMMIEYYARFGDVVVFDTTFGTNNEKWALGTFVGFNHLKEIVVFGAGLMCNHKKESFQWVFIKFLEAHGGKKPITIFTDQEAAIGSALEIIMPDMRHGLCTWHINQNRLRHLKMKKDDESKEVTSKYEEEKEFDDAFSFLMGKVNGEGKDWLEFIYKSKEKLLEQKREKEIKSEYEMRRKLPRLKSKMPILRGASDLYTPNVFELFQAEVELSMEAHIECLEGNMYTVGSSKEAIIVEARRGGGETLDLRRRTETLA</sequence>
<evidence type="ECO:0000259" key="2">
    <source>
        <dbReference type="Pfam" id="PF10551"/>
    </source>
</evidence>
<dbReference type="PANTHER" id="PTHR47718">
    <property type="entry name" value="OS01G0519700 PROTEIN"/>
    <property type="match status" value="1"/>
</dbReference>
<accession>A0AAD5ZRZ8</accession>
<evidence type="ECO:0008006" key="5">
    <source>
        <dbReference type="Google" id="ProtNLM"/>
    </source>
</evidence>